<dbReference type="Proteomes" id="UP000433483">
    <property type="component" value="Unassembled WGS sequence"/>
</dbReference>
<evidence type="ECO:0000313" key="2">
    <source>
        <dbReference type="EMBL" id="KAE9178757.1"/>
    </source>
</evidence>
<evidence type="ECO:0000256" key="1">
    <source>
        <dbReference type="SAM" id="MobiDB-lite"/>
    </source>
</evidence>
<reference evidence="2 3" key="1">
    <citation type="submission" date="2018-08" db="EMBL/GenBank/DDBJ databases">
        <title>Genomic investigation of the strawberry pathogen Phytophthora fragariae indicates pathogenicity is determined by transcriptional variation in three key races.</title>
        <authorList>
            <person name="Adams T.M."/>
            <person name="Armitage A.D."/>
            <person name="Sobczyk M.K."/>
            <person name="Bates H.J."/>
            <person name="Dunwell J.M."/>
            <person name="Nellist C.F."/>
            <person name="Harrison R.J."/>
        </authorList>
    </citation>
    <scope>NUCLEOTIDE SEQUENCE [LARGE SCALE GENOMIC DNA]</scope>
    <source>
        <strain evidence="2 3">NOV-27</strain>
    </source>
</reference>
<evidence type="ECO:0000313" key="3">
    <source>
        <dbReference type="Proteomes" id="UP000433483"/>
    </source>
</evidence>
<organism evidence="2 3">
    <name type="scientific">Phytophthora fragariae</name>
    <dbReference type="NCBI Taxonomy" id="53985"/>
    <lineage>
        <taxon>Eukaryota</taxon>
        <taxon>Sar</taxon>
        <taxon>Stramenopiles</taxon>
        <taxon>Oomycota</taxon>
        <taxon>Peronosporomycetes</taxon>
        <taxon>Peronosporales</taxon>
        <taxon>Peronosporaceae</taxon>
        <taxon>Phytophthora</taxon>
    </lineage>
</organism>
<dbReference type="EMBL" id="QXGB01002358">
    <property type="protein sequence ID" value="KAE9178757.1"/>
    <property type="molecule type" value="Genomic_DNA"/>
</dbReference>
<feature type="region of interest" description="Disordered" evidence="1">
    <location>
        <begin position="1"/>
        <end position="20"/>
    </location>
</feature>
<dbReference type="AlphaFoldDB" id="A0A6A3W9J0"/>
<proteinExistence type="predicted"/>
<comment type="caution">
    <text evidence="2">The sequence shown here is derived from an EMBL/GenBank/DDBJ whole genome shotgun (WGS) entry which is preliminary data.</text>
</comment>
<name>A0A6A3W9J0_9STRA</name>
<sequence>MRPFSSERTTVDPHTPRSFTRSWTRASHFPRLIESLVSLRWCSIDCALPKSLVYMELLHGGHEKA</sequence>
<protein>
    <submittedName>
        <fullName evidence="2">Uncharacterized protein</fullName>
    </submittedName>
</protein>
<gene>
    <name evidence="2" type="ORF">PF005_g23944</name>
</gene>
<accession>A0A6A3W9J0</accession>
<keyword evidence="3" id="KW-1185">Reference proteome</keyword>